<keyword evidence="12" id="KW-1185">Reference proteome</keyword>
<evidence type="ECO:0000256" key="9">
    <source>
        <dbReference type="SAM" id="MobiDB-lite"/>
    </source>
</evidence>
<reference evidence="12" key="2">
    <citation type="journal article" date="2014" name="Nat. Commun.">
        <title>The cavefish genome reveals candidate genes for eye loss.</title>
        <authorList>
            <person name="McGaugh S.E."/>
            <person name="Gross J.B."/>
            <person name="Aken B."/>
            <person name="Blin M."/>
            <person name="Borowsky R."/>
            <person name="Chalopin D."/>
            <person name="Hinaux H."/>
            <person name="Jeffery W.R."/>
            <person name="Keene A."/>
            <person name="Ma L."/>
            <person name="Minx P."/>
            <person name="Murphy D."/>
            <person name="O'Quin K.E."/>
            <person name="Retaux S."/>
            <person name="Rohner N."/>
            <person name="Searle S.M."/>
            <person name="Stahl B.A."/>
            <person name="Tabin C."/>
            <person name="Volff J.N."/>
            <person name="Yoshizawa M."/>
            <person name="Warren W.C."/>
        </authorList>
    </citation>
    <scope>NUCLEOTIDE SEQUENCE [LARGE SCALE GENOMIC DNA]</scope>
    <source>
        <strain evidence="12">female</strain>
    </source>
</reference>
<reference evidence="11" key="4">
    <citation type="submission" date="2025-09" db="UniProtKB">
        <authorList>
            <consortium name="Ensembl"/>
        </authorList>
    </citation>
    <scope>IDENTIFICATION</scope>
</reference>
<evidence type="ECO:0000256" key="8">
    <source>
        <dbReference type="RuleBase" id="RU000682"/>
    </source>
</evidence>
<dbReference type="InterPro" id="IPR050394">
    <property type="entry name" value="Homeobox_NK-like"/>
</dbReference>
<proteinExistence type="inferred from homology"/>
<feature type="domain" description="Homeobox" evidence="10">
    <location>
        <begin position="100"/>
        <end position="160"/>
    </location>
</feature>
<dbReference type="GO" id="GO:0000981">
    <property type="term" value="F:DNA-binding transcription factor activity, RNA polymerase II-specific"/>
    <property type="evidence" value="ECO:0007669"/>
    <property type="project" value="InterPro"/>
</dbReference>
<dbReference type="InterPro" id="IPR017970">
    <property type="entry name" value="Homeobox_CS"/>
</dbReference>
<evidence type="ECO:0000256" key="5">
    <source>
        <dbReference type="ARBA" id="ARBA00023155"/>
    </source>
</evidence>
<dbReference type="FunFam" id="1.10.10.60:FF:000101">
    <property type="entry name" value="NK2 homeobox 8"/>
    <property type="match status" value="1"/>
</dbReference>
<feature type="compositionally biased region" description="Polar residues" evidence="9">
    <location>
        <begin position="40"/>
        <end position="64"/>
    </location>
</feature>
<dbReference type="Proteomes" id="UP000018467">
    <property type="component" value="Unassembled WGS sequence"/>
</dbReference>
<keyword evidence="6 7" id="KW-0539">Nucleus</keyword>
<dbReference type="Ensembl" id="ENSAMXT00000056337.1">
    <property type="protein sequence ID" value="ENSAMXP00000038583.1"/>
    <property type="gene ID" value="ENSAMXG00000041974.1"/>
</dbReference>
<sequence length="224" mass="25863">MSNTKMGFSVRDILNLKDVDDDDDEEEFGAEDTEDEDPPATSQRLADTGTSTRNSVWMGTSEYQSPFCPGEADPEDRLEAEEGSQSSEARATTEGPERKRRMRKRRVLFSRAQTCELERRFRQQRYLSGPEREHLAHSLRLTPTQVKIWFQNHRYKMKRAERGRELAVPILLRDHRTCSVKPHDFVAPLLHTGLQFPLGAQHFHPVNFNSAVCSNLAHVQPWSW</sequence>
<dbReference type="PROSITE" id="PS50071">
    <property type="entry name" value="HOMEOBOX_2"/>
    <property type="match status" value="1"/>
</dbReference>
<evidence type="ECO:0000256" key="6">
    <source>
        <dbReference type="ARBA" id="ARBA00023242"/>
    </source>
</evidence>
<accession>A0A3B1J8N4</accession>
<dbReference type="STRING" id="7994.ENSAMXP00000038583"/>
<dbReference type="SMART" id="SM00389">
    <property type="entry name" value="HOX"/>
    <property type="match status" value="1"/>
</dbReference>
<comment type="subcellular location">
    <subcellularLocation>
        <location evidence="1 7 8">Nucleus</location>
    </subcellularLocation>
</comment>
<organism evidence="11 12">
    <name type="scientific">Astyanax mexicanus</name>
    <name type="common">Blind cave fish</name>
    <name type="synonym">Astyanax fasciatus mexicanus</name>
    <dbReference type="NCBI Taxonomy" id="7994"/>
    <lineage>
        <taxon>Eukaryota</taxon>
        <taxon>Metazoa</taxon>
        <taxon>Chordata</taxon>
        <taxon>Craniata</taxon>
        <taxon>Vertebrata</taxon>
        <taxon>Euteleostomi</taxon>
        <taxon>Actinopterygii</taxon>
        <taxon>Neopterygii</taxon>
        <taxon>Teleostei</taxon>
        <taxon>Ostariophysi</taxon>
        <taxon>Characiformes</taxon>
        <taxon>Characoidei</taxon>
        <taxon>Acestrorhamphidae</taxon>
        <taxon>Acestrorhamphinae</taxon>
        <taxon>Astyanax</taxon>
    </lineage>
</organism>
<protein>
    <submittedName>
        <fullName evidence="11">NK2 homeobox 2b</fullName>
    </submittedName>
</protein>
<dbReference type="AlphaFoldDB" id="A0A3B1J8N4"/>
<dbReference type="GeneTree" id="ENSGT00940000159727"/>
<dbReference type="GO" id="GO:0000978">
    <property type="term" value="F:RNA polymerase II cis-regulatory region sequence-specific DNA binding"/>
    <property type="evidence" value="ECO:0007669"/>
    <property type="project" value="TreeGrafter"/>
</dbReference>
<dbReference type="SUPFAM" id="SSF46689">
    <property type="entry name" value="Homeodomain-like"/>
    <property type="match status" value="1"/>
</dbReference>
<dbReference type="PRINTS" id="PR00024">
    <property type="entry name" value="HOMEOBOX"/>
</dbReference>
<evidence type="ECO:0000256" key="2">
    <source>
        <dbReference type="ARBA" id="ARBA00005661"/>
    </source>
</evidence>
<dbReference type="InterPro" id="IPR001356">
    <property type="entry name" value="HD"/>
</dbReference>
<dbReference type="InParanoid" id="A0A3B1J8N4"/>
<keyword evidence="5 7" id="KW-0371">Homeobox</keyword>
<evidence type="ECO:0000313" key="11">
    <source>
        <dbReference type="Ensembl" id="ENSAMXP00000038583.1"/>
    </source>
</evidence>
<feature type="DNA-binding region" description="Homeobox" evidence="7">
    <location>
        <begin position="102"/>
        <end position="161"/>
    </location>
</feature>
<dbReference type="PROSITE" id="PS00027">
    <property type="entry name" value="HOMEOBOX_1"/>
    <property type="match status" value="1"/>
</dbReference>
<dbReference type="GO" id="GO:0005634">
    <property type="term" value="C:nucleus"/>
    <property type="evidence" value="ECO:0007669"/>
    <property type="project" value="UniProtKB-SubCell"/>
</dbReference>
<dbReference type="PANTHER" id="PTHR24340:SF82">
    <property type="entry name" value="HOMEOBOX PROTEIN VND"/>
    <property type="match status" value="1"/>
</dbReference>
<keyword evidence="4 7" id="KW-0238">DNA-binding</keyword>
<feature type="compositionally biased region" description="Acidic residues" evidence="9">
    <location>
        <begin position="72"/>
        <end position="82"/>
    </location>
</feature>
<reference evidence="12" key="1">
    <citation type="submission" date="2013-03" db="EMBL/GenBank/DDBJ databases">
        <authorList>
            <person name="Jeffery W."/>
            <person name="Warren W."/>
            <person name="Wilson R.K."/>
        </authorList>
    </citation>
    <scope>NUCLEOTIDE SEQUENCE</scope>
    <source>
        <strain evidence="12">female</strain>
    </source>
</reference>
<evidence type="ECO:0000256" key="3">
    <source>
        <dbReference type="ARBA" id="ARBA00022473"/>
    </source>
</evidence>
<evidence type="ECO:0000256" key="7">
    <source>
        <dbReference type="PROSITE-ProRule" id="PRU00108"/>
    </source>
</evidence>
<dbReference type="InterPro" id="IPR009057">
    <property type="entry name" value="Homeodomain-like_sf"/>
</dbReference>
<dbReference type="PANTHER" id="PTHR24340">
    <property type="entry name" value="HOMEOBOX PROTEIN NKX"/>
    <property type="match status" value="1"/>
</dbReference>
<dbReference type="GO" id="GO:0030154">
    <property type="term" value="P:cell differentiation"/>
    <property type="evidence" value="ECO:0007669"/>
    <property type="project" value="TreeGrafter"/>
</dbReference>
<dbReference type="InterPro" id="IPR020479">
    <property type="entry name" value="HD_metazoa"/>
</dbReference>
<dbReference type="Pfam" id="PF00046">
    <property type="entry name" value="Homeodomain"/>
    <property type="match status" value="1"/>
</dbReference>
<name>A0A3B1J8N4_ASTMX</name>
<evidence type="ECO:0000256" key="1">
    <source>
        <dbReference type="ARBA" id="ARBA00004123"/>
    </source>
</evidence>
<reference evidence="11" key="3">
    <citation type="submission" date="2025-08" db="UniProtKB">
        <authorList>
            <consortium name="Ensembl"/>
        </authorList>
    </citation>
    <scope>IDENTIFICATION</scope>
</reference>
<evidence type="ECO:0000313" key="12">
    <source>
        <dbReference type="Proteomes" id="UP000018467"/>
    </source>
</evidence>
<comment type="similarity">
    <text evidence="2">Belongs to the NK-2 homeobox family.</text>
</comment>
<feature type="region of interest" description="Disordered" evidence="9">
    <location>
        <begin position="1"/>
        <end position="103"/>
    </location>
</feature>
<dbReference type="FunCoup" id="A0A3B1J8N4">
    <property type="interactions" value="419"/>
</dbReference>
<dbReference type="Bgee" id="ENSAMXG00000041974">
    <property type="expression patterns" value="Expressed in embryo"/>
</dbReference>
<feature type="compositionally biased region" description="Acidic residues" evidence="9">
    <location>
        <begin position="19"/>
        <end position="38"/>
    </location>
</feature>
<keyword evidence="3" id="KW-0217">Developmental protein</keyword>
<evidence type="ECO:0000259" key="10">
    <source>
        <dbReference type="PROSITE" id="PS50071"/>
    </source>
</evidence>
<dbReference type="CDD" id="cd00086">
    <property type="entry name" value="homeodomain"/>
    <property type="match status" value="1"/>
</dbReference>
<dbReference type="Gene3D" id="1.10.10.60">
    <property type="entry name" value="Homeodomain-like"/>
    <property type="match status" value="1"/>
</dbReference>
<evidence type="ECO:0000256" key="4">
    <source>
        <dbReference type="ARBA" id="ARBA00023125"/>
    </source>
</evidence>